<dbReference type="Pfam" id="PF13630">
    <property type="entry name" value="SdpI"/>
    <property type="match status" value="1"/>
</dbReference>
<dbReference type="PANTHER" id="PTHR37810:SF5">
    <property type="entry name" value="IMMUNITY PROTEIN SDPI"/>
    <property type="match status" value="1"/>
</dbReference>
<feature type="transmembrane region" description="Helical" evidence="1">
    <location>
        <begin position="120"/>
        <end position="139"/>
    </location>
</feature>
<organism evidence="3 4">
    <name type="scientific">Sporofaciens musculi</name>
    <dbReference type="NCBI Taxonomy" id="2681861"/>
    <lineage>
        <taxon>Bacteria</taxon>
        <taxon>Bacillati</taxon>
        <taxon>Bacillota</taxon>
        <taxon>Clostridia</taxon>
        <taxon>Lachnospirales</taxon>
        <taxon>Lachnospiraceae</taxon>
        <taxon>Sporofaciens</taxon>
    </lineage>
</organism>
<dbReference type="AlphaFoldDB" id="A0A7X3SHT2"/>
<gene>
    <name evidence="3" type="ORF">GN277_04825</name>
</gene>
<feature type="transmembrane region" description="Helical" evidence="1">
    <location>
        <begin position="47"/>
        <end position="64"/>
    </location>
</feature>
<keyword evidence="1" id="KW-1133">Transmembrane helix</keyword>
<sequence length="218" mass="25105">MEKQRRIFYILMFLPLPVTLISLVFLPDQIPAHYGSDNQVTRWGSKYETLIFPVVTIIFGLFMLEISKFSANQEKAGEDNEKVSITAGIFSLLIFNAMTGYFLYTDFNKIEDLSSVPIDIYQLIFVLLGIFMIVIGNMMPKLQMNSAIGLRTHWSMKNEITWEKSQRFGRTSSIIAGILLILACCFTKGFACFMWFIGVLILYLLINVFYTYKVAKKY</sequence>
<name>A0A7X3SHT2_9FIRM</name>
<dbReference type="RefSeq" id="WP_159750066.1">
    <property type="nucleotide sequence ID" value="NZ_WUQX01000001.1"/>
</dbReference>
<evidence type="ECO:0000259" key="2">
    <source>
        <dbReference type="Pfam" id="PF07853"/>
    </source>
</evidence>
<dbReference type="EMBL" id="WUQX01000001">
    <property type="protein sequence ID" value="MXP74724.1"/>
    <property type="molecule type" value="Genomic_DNA"/>
</dbReference>
<dbReference type="InterPro" id="IPR026272">
    <property type="entry name" value="SdpI"/>
</dbReference>
<feature type="transmembrane region" description="Helical" evidence="1">
    <location>
        <begin position="85"/>
        <end position="104"/>
    </location>
</feature>
<accession>A0A7X3SHT2</accession>
<comment type="caution">
    <text evidence="3">The sequence shown here is derived from an EMBL/GenBank/DDBJ whole genome shotgun (WGS) entry which is preliminary data.</text>
</comment>
<dbReference type="GO" id="GO:0009636">
    <property type="term" value="P:response to toxic substance"/>
    <property type="evidence" value="ECO:0007669"/>
    <property type="project" value="TreeGrafter"/>
</dbReference>
<feature type="domain" description="DUF1648" evidence="2">
    <location>
        <begin position="10"/>
        <end position="57"/>
    </location>
</feature>
<evidence type="ECO:0000313" key="4">
    <source>
        <dbReference type="Proteomes" id="UP000460412"/>
    </source>
</evidence>
<dbReference type="PIRSF" id="PIRSF038959">
    <property type="entry name" value="SdpI"/>
    <property type="match status" value="1"/>
</dbReference>
<evidence type="ECO:0000313" key="3">
    <source>
        <dbReference type="EMBL" id="MXP74724.1"/>
    </source>
</evidence>
<keyword evidence="4" id="KW-1185">Reference proteome</keyword>
<keyword evidence="1" id="KW-0812">Transmembrane</keyword>
<dbReference type="InterPro" id="IPR025962">
    <property type="entry name" value="SdpI/YhfL"/>
</dbReference>
<feature type="transmembrane region" description="Helical" evidence="1">
    <location>
        <begin position="7"/>
        <end position="27"/>
    </location>
</feature>
<dbReference type="Proteomes" id="UP000460412">
    <property type="component" value="Unassembled WGS sequence"/>
</dbReference>
<protein>
    <submittedName>
        <fullName evidence="3">DUF1648 domain-containing protein</fullName>
    </submittedName>
</protein>
<evidence type="ECO:0000256" key="1">
    <source>
        <dbReference type="SAM" id="Phobius"/>
    </source>
</evidence>
<keyword evidence="1" id="KW-0472">Membrane</keyword>
<dbReference type="Pfam" id="PF07853">
    <property type="entry name" value="DUF1648"/>
    <property type="match status" value="1"/>
</dbReference>
<reference evidence="3 4" key="1">
    <citation type="submission" date="2019-12" db="EMBL/GenBank/DDBJ databases">
        <title>Sporaefaciens musculi gen. nov., sp. nov., a novel bacterium isolated from the caecum of an obese mouse.</title>
        <authorList>
            <person name="Rasmussen T.S."/>
            <person name="Streidl T."/>
            <person name="Hitch T.C.A."/>
            <person name="Wortmann E."/>
            <person name="Deptula P."/>
            <person name="Hansen M."/>
            <person name="Nielsen D.S."/>
            <person name="Clavel T."/>
            <person name="Vogensen F.K."/>
        </authorList>
    </citation>
    <scope>NUCLEOTIDE SEQUENCE [LARGE SCALE GENOMIC DNA]</scope>
    <source>
        <strain evidence="3 4">WCA-9-b2</strain>
    </source>
</reference>
<dbReference type="InterPro" id="IPR012867">
    <property type="entry name" value="DUF1648"/>
</dbReference>
<dbReference type="PANTHER" id="PTHR37810">
    <property type="entry name" value="IMMUNITY PROTEIN SDPI"/>
    <property type="match status" value="1"/>
</dbReference>
<feature type="transmembrane region" description="Helical" evidence="1">
    <location>
        <begin position="174"/>
        <end position="206"/>
    </location>
</feature>
<proteinExistence type="predicted"/>